<feature type="region of interest" description="Disordered" evidence="1">
    <location>
        <begin position="1"/>
        <end position="138"/>
    </location>
</feature>
<evidence type="ECO:0000256" key="1">
    <source>
        <dbReference type="SAM" id="MobiDB-lite"/>
    </source>
</evidence>
<name>A0A084ANH5_STACB</name>
<dbReference type="HOGENOM" id="CLU_109868_2_0_1"/>
<evidence type="ECO:0000313" key="3">
    <source>
        <dbReference type="Proteomes" id="UP000028045"/>
    </source>
</evidence>
<sequence length="138" mass="14469">MSSPLRLFARSRLAHSSLPSQRAYRTTTLRPAPYRDSQDRNSLKPTSTEGTKSGKDDDVAANPDAAFNPSKTSPEEAERTAGVESNGNPLDASGANQGLSKPQGDERTAAKRGPGKETSKGGKSGSGSAPKSKDPRDV</sequence>
<protein>
    <submittedName>
        <fullName evidence="2">Uncharacterized protein</fullName>
    </submittedName>
</protein>
<organism evidence="2 3">
    <name type="scientific">Stachybotrys chartarum (strain CBS 109288 / IBT 7711)</name>
    <name type="common">Toxic black mold</name>
    <name type="synonym">Stilbospora chartarum</name>
    <dbReference type="NCBI Taxonomy" id="1280523"/>
    <lineage>
        <taxon>Eukaryota</taxon>
        <taxon>Fungi</taxon>
        <taxon>Dikarya</taxon>
        <taxon>Ascomycota</taxon>
        <taxon>Pezizomycotina</taxon>
        <taxon>Sordariomycetes</taxon>
        <taxon>Hypocreomycetidae</taxon>
        <taxon>Hypocreales</taxon>
        <taxon>Stachybotryaceae</taxon>
        <taxon>Stachybotrys</taxon>
    </lineage>
</organism>
<dbReference type="AlphaFoldDB" id="A0A084ANH5"/>
<feature type="compositionally biased region" description="Basic and acidic residues" evidence="1">
    <location>
        <begin position="103"/>
        <end position="120"/>
    </location>
</feature>
<dbReference type="PANTHER" id="PTHR42090">
    <property type="match status" value="1"/>
</dbReference>
<gene>
    <name evidence="2" type="ORF">S7711_05208</name>
</gene>
<dbReference type="OrthoDB" id="423498at2759"/>
<dbReference type="PANTHER" id="PTHR42090:SF1">
    <property type="match status" value="1"/>
</dbReference>
<feature type="compositionally biased region" description="Polar residues" evidence="1">
    <location>
        <begin position="83"/>
        <end position="100"/>
    </location>
</feature>
<reference evidence="2 3" key="1">
    <citation type="journal article" date="2014" name="BMC Genomics">
        <title>Comparative genome sequencing reveals chemotype-specific gene clusters in the toxigenic black mold Stachybotrys.</title>
        <authorList>
            <person name="Semeiks J."/>
            <person name="Borek D."/>
            <person name="Otwinowski Z."/>
            <person name="Grishin N.V."/>
        </authorList>
    </citation>
    <scope>NUCLEOTIDE SEQUENCE [LARGE SCALE GENOMIC DNA]</scope>
    <source>
        <strain evidence="3">CBS 109288 / IBT 7711</strain>
    </source>
</reference>
<dbReference type="EMBL" id="KL648641">
    <property type="protein sequence ID" value="KEY66854.1"/>
    <property type="molecule type" value="Genomic_DNA"/>
</dbReference>
<dbReference type="Proteomes" id="UP000028045">
    <property type="component" value="Unassembled WGS sequence"/>
</dbReference>
<keyword evidence="3" id="KW-1185">Reference proteome</keyword>
<accession>A0A084ANH5</accession>
<evidence type="ECO:0000313" key="2">
    <source>
        <dbReference type="EMBL" id="KEY66854.1"/>
    </source>
</evidence>
<feature type="compositionally biased region" description="Polar residues" evidence="1">
    <location>
        <begin position="17"/>
        <end position="29"/>
    </location>
</feature>
<proteinExistence type="predicted"/>